<dbReference type="SUPFAM" id="SSF48179">
    <property type="entry name" value="6-phosphogluconate dehydrogenase C-terminal domain-like"/>
    <property type="match status" value="1"/>
</dbReference>
<dbReference type="PANTHER" id="PTHR11645">
    <property type="entry name" value="PYRROLINE-5-CARBOXYLATE REDUCTASE"/>
    <property type="match status" value="1"/>
</dbReference>
<organism evidence="15 16">
    <name type="scientific">Megasphaera paucivorans</name>
    <dbReference type="NCBI Taxonomy" id="349095"/>
    <lineage>
        <taxon>Bacteria</taxon>
        <taxon>Bacillati</taxon>
        <taxon>Bacillota</taxon>
        <taxon>Negativicutes</taxon>
        <taxon>Veillonellales</taxon>
        <taxon>Veillonellaceae</taxon>
        <taxon>Megasphaera</taxon>
    </lineage>
</organism>
<protein>
    <recommendedName>
        <fullName evidence="9 10">Pyrroline-5-carboxylate reductase</fullName>
        <shortName evidence="9">P5C reductase</shortName>
        <shortName evidence="9">P5CR</shortName>
        <ecNumber evidence="9 10">1.5.1.2</ecNumber>
    </recommendedName>
    <alternativeName>
        <fullName evidence="9">PCA reductase</fullName>
    </alternativeName>
</protein>
<dbReference type="STRING" id="349095.SAMN05660299_02731"/>
<evidence type="ECO:0000256" key="5">
    <source>
        <dbReference type="ARBA" id="ARBA00022650"/>
    </source>
</evidence>
<evidence type="ECO:0000256" key="7">
    <source>
        <dbReference type="ARBA" id="ARBA00023002"/>
    </source>
</evidence>
<keyword evidence="16" id="KW-1185">Reference proteome</keyword>
<evidence type="ECO:0000256" key="3">
    <source>
        <dbReference type="ARBA" id="ARBA00022490"/>
    </source>
</evidence>
<dbReference type="GO" id="GO:0004735">
    <property type="term" value="F:pyrroline-5-carboxylate reductase activity"/>
    <property type="evidence" value="ECO:0007669"/>
    <property type="project" value="UniProtKB-UniRule"/>
</dbReference>
<comment type="catalytic activity">
    <reaction evidence="9">
        <text>L-proline + NAD(+) = (S)-1-pyrroline-5-carboxylate + NADH + 2 H(+)</text>
        <dbReference type="Rhea" id="RHEA:14105"/>
        <dbReference type="ChEBI" id="CHEBI:15378"/>
        <dbReference type="ChEBI" id="CHEBI:17388"/>
        <dbReference type="ChEBI" id="CHEBI:57540"/>
        <dbReference type="ChEBI" id="CHEBI:57945"/>
        <dbReference type="ChEBI" id="CHEBI:60039"/>
        <dbReference type="EC" id="1.5.1.2"/>
    </reaction>
</comment>
<keyword evidence="6 9" id="KW-0521">NADP</keyword>
<dbReference type="EC" id="1.5.1.2" evidence="9 10"/>
<dbReference type="InterPro" id="IPR028939">
    <property type="entry name" value="P5C_Rdtase_cat_N"/>
</dbReference>
<dbReference type="InterPro" id="IPR029036">
    <property type="entry name" value="P5CR_dimer"/>
</dbReference>
<dbReference type="Pfam" id="PF03807">
    <property type="entry name" value="F420_oxidored"/>
    <property type="match status" value="1"/>
</dbReference>
<comment type="similarity">
    <text evidence="2 9 12">Belongs to the pyrroline-5-carboxylate reductase family.</text>
</comment>
<dbReference type="OrthoDB" id="9805754at2"/>
<evidence type="ECO:0000256" key="8">
    <source>
        <dbReference type="ARBA" id="ARBA00058118"/>
    </source>
</evidence>
<dbReference type="Gene3D" id="3.40.50.720">
    <property type="entry name" value="NAD(P)-binding Rossmann-like Domain"/>
    <property type="match status" value="1"/>
</dbReference>
<feature type="domain" description="Pyrroline-5-carboxylate reductase dimerisation" evidence="14">
    <location>
        <begin position="162"/>
        <end position="265"/>
    </location>
</feature>
<dbReference type="UniPathway" id="UPA00098">
    <property type="reaction ID" value="UER00361"/>
</dbReference>
<comment type="subcellular location">
    <subcellularLocation>
        <location evidence="1 9">Cytoplasm</location>
    </subcellularLocation>
</comment>
<accession>A0A1H0BFX7</accession>
<dbReference type="FunFam" id="1.10.3730.10:FF:000001">
    <property type="entry name" value="Pyrroline-5-carboxylate reductase"/>
    <property type="match status" value="1"/>
</dbReference>
<evidence type="ECO:0000259" key="14">
    <source>
        <dbReference type="Pfam" id="PF14748"/>
    </source>
</evidence>
<keyword evidence="4 9" id="KW-0028">Amino-acid biosynthesis</keyword>
<dbReference type="PIRSF" id="PIRSF000193">
    <property type="entry name" value="Pyrrol-5-carb_rd"/>
    <property type="match status" value="1"/>
</dbReference>
<evidence type="ECO:0000256" key="6">
    <source>
        <dbReference type="ARBA" id="ARBA00022857"/>
    </source>
</evidence>
<dbReference type="NCBIfam" id="TIGR00112">
    <property type="entry name" value="proC"/>
    <property type="match status" value="1"/>
</dbReference>
<evidence type="ECO:0000256" key="1">
    <source>
        <dbReference type="ARBA" id="ARBA00004496"/>
    </source>
</evidence>
<dbReference type="Proteomes" id="UP000199309">
    <property type="component" value="Unassembled WGS sequence"/>
</dbReference>
<reference evidence="15 16" key="1">
    <citation type="submission" date="2016-10" db="EMBL/GenBank/DDBJ databases">
        <authorList>
            <person name="de Groot N.N."/>
        </authorList>
    </citation>
    <scope>NUCLEOTIDE SEQUENCE [LARGE SCALE GENOMIC DNA]</scope>
    <source>
        <strain evidence="15 16">DSM 16981</strain>
    </source>
</reference>
<dbReference type="InterPro" id="IPR000304">
    <property type="entry name" value="Pyrroline-COOH_reductase"/>
</dbReference>
<dbReference type="PANTHER" id="PTHR11645:SF0">
    <property type="entry name" value="PYRROLINE-5-CARBOXYLATE REDUCTASE 3"/>
    <property type="match status" value="1"/>
</dbReference>
<gene>
    <name evidence="9" type="primary">proC</name>
    <name evidence="15" type="ORF">SAMN05660299_02731</name>
</gene>
<comment type="function">
    <text evidence="8 9">Catalyzes the reduction of 1-pyrroline-5-carboxylate (PCA) to L-proline.</text>
</comment>
<dbReference type="InterPro" id="IPR036291">
    <property type="entry name" value="NAD(P)-bd_dom_sf"/>
</dbReference>
<feature type="domain" description="Pyrroline-5-carboxylate reductase catalytic N-terminal" evidence="13">
    <location>
        <begin position="5"/>
        <end position="99"/>
    </location>
</feature>
<keyword evidence="5 9" id="KW-0641">Proline biosynthesis</keyword>
<dbReference type="SUPFAM" id="SSF51735">
    <property type="entry name" value="NAD(P)-binding Rossmann-fold domains"/>
    <property type="match status" value="1"/>
</dbReference>
<keyword evidence="7 9" id="KW-0560">Oxidoreductase</keyword>
<dbReference type="InterPro" id="IPR053790">
    <property type="entry name" value="P5CR-like_CS"/>
</dbReference>
<dbReference type="AlphaFoldDB" id="A0A1H0BFX7"/>
<dbReference type="EMBL" id="FNHQ01000050">
    <property type="protein sequence ID" value="SDN44564.1"/>
    <property type="molecule type" value="Genomic_DNA"/>
</dbReference>
<dbReference type="Pfam" id="PF14748">
    <property type="entry name" value="P5CR_dimer"/>
    <property type="match status" value="1"/>
</dbReference>
<evidence type="ECO:0000256" key="11">
    <source>
        <dbReference type="PIRSR" id="PIRSR000193-1"/>
    </source>
</evidence>
<evidence type="ECO:0000313" key="16">
    <source>
        <dbReference type="Proteomes" id="UP000199309"/>
    </source>
</evidence>
<feature type="binding site" evidence="11">
    <location>
        <begin position="70"/>
        <end position="73"/>
    </location>
    <ligand>
        <name>NADP(+)</name>
        <dbReference type="ChEBI" id="CHEBI:58349"/>
    </ligand>
</feature>
<evidence type="ECO:0000313" key="15">
    <source>
        <dbReference type="EMBL" id="SDN44564.1"/>
    </source>
</evidence>
<proteinExistence type="inferred from homology"/>
<evidence type="ECO:0000256" key="12">
    <source>
        <dbReference type="RuleBase" id="RU003903"/>
    </source>
</evidence>
<evidence type="ECO:0000259" key="13">
    <source>
        <dbReference type="Pfam" id="PF03807"/>
    </source>
</evidence>
<dbReference type="HAMAP" id="MF_01925">
    <property type="entry name" value="P5C_reductase"/>
    <property type="match status" value="1"/>
</dbReference>
<sequence length="266" mass="27510">MFTSIGICGTGNMGKAIIQGLVGSGLIGPEHIYIYNIHKAKAETIQQESGVTVVDSAAELVKQAKAVILAVKPNSMGSVLTEIKDVVQPDTVVISIAAGLTIERLAAPLPQGTKIIRVMPNTPALVGEGMSALAVNETVTEDEKAAALAVFESFGKAELVAERLIDAVCGLSGSGPAYVYMFIEALADGAVLEGMPRQMAYTFAAQTVLGAAKMVLETGEHPGKLKDDVCSPGGTTIEAVRILEEKGFRAAAAAAVVASTEKNKAL</sequence>
<dbReference type="GO" id="GO:0055129">
    <property type="term" value="P:L-proline biosynthetic process"/>
    <property type="evidence" value="ECO:0007669"/>
    <property type="project" value="UniProtKB-UniRule"/>
</dbReference>
<dbReference type="RefSeq" id="WP_091653028.1">
    <property type="nucleotide sequence ID" value="NZ_FNHQ01000050.1"/>
</dbReference>
<evidence type="ECO:0000256" key="10">
    <source>
        <dbReference type="NCBIfam" id="TIGR00112"/>
    </source>
</evidence>
<dbReference type="FunFam" id="3.40.50.720:FF:000190">
    <property type="entry name" value="Pyrroline-5-carboxylate reductase"/>
    <property type="match status" value="1"/>
</dbReference>
<dbReference type="GO" id="GO:0005737">
    <property type="term" value="C:cytoplasm"/>
    <property type="evidence" value="ECO:0007669"/>
    <property type="project" value="UniProtKB-SubCell"/>
</dbReference>
<keyword evidence="3 9" id="KW-0963">Cytoplasm</keyword>
<evidence type="ECO:0000256" key="2">
    <source>
        <dbReference type="ARBA" id="ARBA00005525"/>
    </source>
</evidence>
<dbReference type="InterPro" id="IPR008927">
    <property type="entry name" value="6-PGluconate_DH-like_C_sf"/>
</dbReference>
<evidence type="ECO:0000256" key="4">
    <source>
        <dbReference type="ARBA" id="ARBA00022605"/>
    </source>
</evidence>
<comment type="catalytic activity">
    <reaction evidence="9 12">
        <text>L-proline + NADP(+) = (S)-1-pyrroline-5-carboxylate + NADPH + 2 H(+)</text>
        <dbReference type="Rhea" id="RHEA:14109"/>
        <dbReference type="ChEBI" id="CHEBI:15378"/>
        <dbReference type="ChEBI" id="CHEBI:17388"/>
        <dbReference type="ChEBI" id="CHEBI:57783"/>
        <dbReference type="ChEBI" id="CHEBI:58349"/>
        <dbReference type="ChEBI" id="CHEBI:60039"/>
        <dbReference type="EC" id="1.5.1.2"/>
    </reaction>
</comment>
<comment type="pathway">
    <text evidence="9 12">Amino-acid biosynthesis; L-proline biosynthesis; L-proline from L-glutamate 5-semialdehyde: step 1/1.</text>
</comment>
<dbReference type="Gene3D" id="1.10.3730.10">
    <property type="entry name" value="ProC C-terminal domain-like"/>
    <property type="match status" value="1"/>
</dbReference>
<name>A0A1H0BFX7_9FIRM</name>
<dbReference type="PROSITE" id="PS00521">
    <property type="entry name" value="P5CR"/>
    <property type="match status" value="1"/>
</dbReference>
<evidence type="ECO:0000256" key="9">
    <source>
        <dbReference type="HAMAP-Rule" id="MF_01925"/>
    </source>
</evidence>